<protein>
    <submittedName>
        <fullName evidence="1">Uncharacterized protein</fullName>
    </submittedName>
</protein>
<organism evidence="1 2">
    <name type="scientific">Apiospora rasikravindrae</name>
    <dbReference type="NCBI Taxonomy" id="990691"/>
    <lineage>
        <taxon>Eukaryota</taxon>
        <taxon>Fungi</taxon>
        <taxon>Dikarya</taxon>
        <taxon>Ascomycota</taxon>
        <taxon>Pezizomycotina</taxon>
        <taxon>Sordariomycetes</taxon>
        <taxon>Xylariomycetidae</taxon>
        <taxon>Amphisphaeriales</taxon>
        <taxon>Apiosporaceae</taxon>
        <taxon>Apiospora</taxon>
    </lineage>
</organism>
<accession>A0ABR1RQS6</accession>
<gene>
    <name evidence="1" type="ORF">PG993_013636</name>
</gene>
<comment type="caution">
    <text evidence="1">The sequence shown here is derived from an EMBL/GenBank/DDBJ whole genome shotgun (WGS) entry which is preliminary data.</text>
</comment>
<reference evidence="1 2" key="1">
    <citation type="submission" date="2023-01" db="EMBL/GenBank/DDBJ databases">
        <title>Analysis of 21 Apiospora genomes using comparative genomics revels a genus with tremendous synthesis potential of carbohydrate active enzymes and secondary metabolites.</title>
        <authorList>
            <person name="Sorensen T."/>
        </authorList>
    </citation>
    <scope>NUCLEOTIDE SEQUENCE [LARGE SCALE GENOMIC DNA]</scope>
    <source>
        <strain evidence="1 2">CBS 33761</strain>
    </source>
</reference>
<keyword evidence="2" id="KW-1185">Reference proteome</keyword>
<proteinExistence type="predicted"/>
<sequence>MRGSITIPTESMAVYSIHGDHLAPNQLKPQGNNTTHAFGVHNWNLTSYAHAYSISGAGPLALVLLLLLQLLDLGADQFGDFALHLLGDLVGLDDVVLVEEAEPVNVQQALDAVDDDLEVGHGQAVELRHQLPQEHHQLVELTAVPALALALLVLGRDRLPRPAVEVARLALAFAAHPVDHGGVEGEPVDLGEPLVVGPGRRLALSTTTQALYFTL</sequence>
<dbReference type="Proteomes" id="UP001444661">
    <property type="component" value="Unassembled WGS sequence"/>
</dbReference>
<dbReference type="EMBL" id="JAQQWK010000013">
    <property type="protein sequence ID" value="KAK8017310.1"/>
    <property type="molecule type" value="Genomic_DNA"/>
</dbReference>
<name>A0ABR1RQS6_9PEZI</name>
<evidence type="ECO:0000313" key="2">
    <source>
        <dbReference type="Proteomes" id="UP001444661"/>
    </source>
</evidence>
<evidence type="ECO:0000313" key="1">
    <source>
        <dbReference type="EMBL" id="KAK8017310.1"/>
    </source>
</evidence>